<protein>
    <submittedName>
        <fullName evidence="3">ThuA domain-containing protein</fullName>
    </submittedName>
</protein>
<dbReference type="PANTHER" id="PTHR40469">
    <property type="entry name" value="SECRETED GLYCOSYL HYDROLASE"/>
    <property type="match status" value="1"/>
</dbReference>
<organism evidence="3 4">
    <name type="scientific">Deminuibacter soli</name>
    <dbReference type="NCBI Taxonomy" id="2291815"/>
    <lineage>
        <taxon>Bacteria</taxon>
        <taxon>Pseudomonadati</taxon>
        <taxon>Bacteroidota</taxon>
        <taxon>Chitinophagia</taxon>
        <taxon>Chitinophagales</taxon>
        <taxon>Chitinophagaceae</taxon>
        <taxon>Deminuibacter</taxon>
    </lineage>
</organism>
<dbReference type="SUPFAM" id="SSF52317">
    <property type="entry name" value="Class I glutamine amidotransferase-like"/>
    <property type="match status" value="1"/>
</dbReference>
<evidence type="ECO:0000259" key="2">
    <source>
        <dbReference type="Pfam" id="PF06283"/>
    </source>
</evidence>
<evidence type="ECO:0000313" key="3">
    <source>
        <dbReference type="EMBL" id="RFM27180.1"/>
    </source>
</evidence>
<feature type="signal peptide" evidence="1">
    <location>
        <begin position="1"/>
        <end position="21"/>
    </location>
</feature>
<comment type="caution">
    <text evidence="3">The sequence shown here is derived from an EMBL/GenBank/DDBJ whole genome shotgun (WGS) entry which is preliminary data.</text>
</comment>
<dbReference type="Gene3D" id="3.40.50.880">
    <property type="match status" value="1"/>
</dbReference>
<dbReference type="AlphaFoldDB" id="A0A3E1NGV0"/>
<evidence type="ECO:0000313" key="4">
    <source>
        <dbReference type="Proteomes" id="UP000261284"/>
    </source>
</evidence>
<name>A0A3E1NGV0_9BACT</name>
<feature type="domain" description="ThuA-like" evidence="2">
    <location>
        <begin position="25"/>
        <end position="236"/>
    </location>
</feature>
<sequence>MKKLMLAACITVLACSFTFFKKTPRILVFCKTAGYHHQSIAVGKVAIMQLGAAHHFDVDTTADSTVFTDKNLKKYAAVVFLSTTGNVLNDEQQAAFEKYIRAGHGFVGVHAATDTEYDWPWYNKLVGAYFKSHPKQQEAVLHVTDSSFIASKHLPATWKRKDEWYNFKTTNWDDVHVLITIDESSYTGGENGNYHPMSWYHNYDGGRSFYTELGHTDESYADPLYLQHLLGGIEYAIGE</sequence>
<dbReference type="InterPro" id="IPR029062">
    <property type="entry name" value="Class_I_gatase-like"/>
</dbReference>
<dbReference type="EMBL" id="QTJU01000006">
    <property type="protein sequence ID" value="RFM27180.1"/>
    <property type="molecule type" value="Genomic_DNA"/>
</dbReference>
<keyword evidence="4" id="KW-1185">Reference proteome</keyword>
<keyword evidence="1" id="KW-0732">Signal</keyword>
<reference evidence="3 4" key="1">
    <citation type="submission" date="2018-08" db="EMBL/GenBank/DDBJ databases">
        <title>Chitinophagaceae sp. K23C18032701, a novel bacterium isolated from forest soil.</title>
        <authorList>
            <person name="Wang C."/>
        </authorList>
    </citation>
    <scope>NUCLEOTIDE SEQUENCE [LARGE SCALE GENOMIC DNA]</scope>
    <source>
        <strain evidence="3 4">K23C18032701</strain>
    </source>
</reference>
<evidence type="ECO:0000256" key="1">
    <source>
        <dbReference type="SAM" id="SignalP"/>
    </source>
</evidence>
<dbReference type="Proteomes" id="UP000261284">
    <property type="component" value="Unassembled WGS sequence"/>
</dbReference>
<dbReference type="RefSeq" id="WP_116848529.1">
    <property type="nucleotide sequence ID" value="NZ_QTJU01000006.1"/>
</dbReference>
<dbReference type="OrthoDB" id="9816308at2"/>
<gene>
    <name evidence="3" type="ORF">DXN05_17125</name>
</gene>
<dbReference type="PANTHER" id="PTHR40469:SF2">
    <property type="entry name" value="GALACTOSE-BINDING DOMAIN-LIKE SUPERFAMILY PROTEIN"/>
    <property type="match status" value="1"/>
</dbReference>
<dbReference type="Pfam" id="PF06283">
    <property type="entry name" value="ThuA"/>
    <property type="match status" value="1"/>
</dbReference>
<proteinExistence type="predicted"/>
<dbReference type="InterPro" id="IPR029010">
    <property type="entry name" value="ThuA-like"/>
</dbReference>
<feature type="chain" id="PRO_5017617063" evidence="1">
    <location>
        <begin position="22"/>
        <end position="239"/>
    </location>
</feature>
<dbReference type="PROSITE" id="PS51257">
    <property type="entry name" value="PROKAR_LIPOPROTEIN"/>
    <property type="match status" value="1"/>
</dbReference>
<accession>A0A3E1NGV0</accession>